<protein>
    <submittedName>
        <fullName evidence="1">Uncharacterized protein</fullName>
    </submittedName>
</protein>
<accession>A0A6J4KBI6</accession>
<reference evidence="1" key="1">
    <citation type="submission" date="2020-02" db="EMBL/GenBank/DDBJ databases">
        <authorList>
            <person name="Meier V. D."/>
        </authorList>
    </citation>
    <scope>NUCLEOTIDE SEQUENCE</scope>
    <source>
        <strain evidence="1">AVDCRST_MAG93</strain>
    </source>
</reference>
<dbReference type="EMBL" id="CADCTR010001544">
    <property type="protein sequence ID" value="CAA9300544.1"/>
    <property type="molecule type" value="Genomic_DNA"/>
</dbReference>
<name>A0A6J4KBI6_9CHLR</name>
<evidence type="ECO:0000313" key="1">
    <source>
        <dbReference type="EMBL" id="CAA9300544.1"/>
    </source>
</evidence>
<dbReference type="AlphaFoldDB" id="A0A6J4KBI6"/>
<proteinExistence type="predicted"/>
<organism evidence="1">
    <name type="scientific">uncultured Chloroflexia bacterium</name>
    <dbReference type="NCBI Taxonomy" id="1672391"/>
    <lineage>
        <taxon>Bacteria</taxon>
        <taxon>Bacillati</taxon>
        <taxon>Chloroflexota</taxon>
        <taxon>Chloroflexia</taxon>
        <taxon>environmental samples</taxon>
    </lineage>
</organism>
<gene>
    <name evidence="1" type="ORF">AVDCRST_MAG93-4570</name>
</gene>
<sequence>MVNPGERVINVVNLNQPTLLTGWSQNGTGVGRGTCEFPRMGSQHSRRRARTYGIKVSSAEHGKPVALPHG</sequence>